<evidence type="ECO:0000313" key="3">
    <source>
        <dbReference type="EMBL" id="GIG11322.1"/>
    </source>
</evidence>
<keyword evidence="3" id="KW-0132">Cell division</keyword>
<sequence length="690" mass="75349">MSTDETRFDWDAYEHELFTDDAPVVPVDDPDQAGPPPGPGTRRPVLPRWLRSADAARDQMRWALDHSSHVAAYHLIRLPFYGGKLALRSPRGLGRVVVGGVRWMFDWEAEQLRRAMVRDENSAEYMKLANKRDQRVRLRVWVGAFTMLATCGGAAALTAAPLGWQAAALATAVAGLGLVGGNPDAPLLGTAVVSQRISKLTGDAIERALLALGIAGINRAVAKDPHAIGWPARIGREGAGWRADIDLPPGVTATEVIAKRESLASALSRPLGCVWPEGQPKVHPGRLVVWVGDQQMSESPNPEWPLLRAGTVNLFKAFPLGTDPRGRAVEITLMFASMLIGSIPRMGKTFTLRLCLLAAALDTRAQVWPFDLKGTGDFRCLEPVAHRYRAGDDHDDIEYGLEAMRELHAEQRRRTKVLRELPPHLVPESKVTDELASQRSYGLFPIVVGVDECQRWFEHPEYGEELREICEDIVRRGPALGIMLLFGTQRPDKDSIPAKISANVVLRYALKVVHHTPNDMILGSGMHTSGISATMFARSDRGIGWLVGEGDEPQITRTHKVDNPQAETVVARARAAREAAGTLTGYALGVVDDAPVRPSHDVLADVLTVIGPDERNAASVAVAARLAELHPEVYDGWDTGNVSAALKPYGITTGQVWAVDPDTGKKKNLFGIKRDDILSAVAERDRKRGK</sequence>
<proteinExistence type="predicted"/>
<evidence type="ECO:0000313" key="4">
    <source>
        <dbReference type="Proteomes" id="UP000630887"/>
    </source>
</evidence>
<feature type="region of interest" description="Disordered" evidence="1">
    <location>
        <begin position="19"/>
        <end position="45"/>
    </location>
</feature>
<keyword evidence="4" id="KW-1185">Reference proteome</keyword>
<reference evidence="3 4" key="1">
    <citation type="submission" date="2021-01" db="EMBL/GenBank/DDBJ databases">
        <title>Whole genome shotgun sequence of Catellatospora coxensis NBRC 107359.</title>
        <authorList>
            <person name="Komaki H."/>
            <person name="Tamura T."/>
        </authorList>
    </citation>
    <scope>NUCLEOTIDE SEQUENCE [LARGE SCALE GENOMIC DNA]</scope>
    <source>
        <strain evidence="3 4">NBRC 107359</strain>
    </source>
</reference>
<name>A0A8J3KYH3_9ACTN</name>
<dbReference type="Proteomes" id="UP000630887">
    <property type="component" value="Unassembled WGS sequence"/>
</dbReference>
<accession>A0A8J3KYH3</accession>
<dbReference type="GO" id="GO:0051301">
    <property type="term" value="P:cell division"/>
    <property type="evidence" value="ECO:0007669"/>
    <property type="project" value="UniProtKB-KW"/>
</dbReference>
<keyword evidence="3" id="KW-0131">Cell cycle</keyword>
<dbReference type="InterPro" id="IPR027417">
    <property type="entry name" value="P-loop_NTPase"/>
</dbReference>
<protein>
    <submittedName>
        <fullName evidence="3">Cell division protein FtsK</fullName>
    </submittedName>
</protein>
<dbReference type="Gene3D" id="3.40.50.300">
    <property type="entry name" value="P-loop containing nucleotide triphosphate hydrolases"/>
    <property type="match status" value="1"/>
</dbReference>
<keyword evidence="2" id="KW-0472">Membrane</keyword>
<dbReference type="EMBL" id="BONI01000128">
    <property type="protein sequence ID" value="GIG11322.1"/>
    <property type="molecule type" value="Genomic_DNA"/>
</dbReference>
<dbReference type="RefSeq" id="WP_203699274.1">
    <property type="nucleotide sequence ID" value="NZ_BAAALC010000003.1"/>
</dbReference>
<comment type="caution">
    <text evidence="3">The sequence shown here is derived from an EMBL/GenBank/DDBJ whole genome shotgun (WGS) entry which is preliminary data.</text>
</comment>
<organism evidence="3 4">
    <name type="scientific">Catellatospora coxensis</name>
    <dbReference type="NCBI Taxonomy" id="310354"/>
    <lineage>
        <taxon>Bacteria</taxon>
        <taxon>Bacillati</taxon>
        <taxon>Actinomycetota</taxon>
        <taxon>Actinomycetes</taxon>
        <taxon>Micromonosporales</taxon>
        <taxon>Micromonosporaceae</taxon>
        <taxon>Catellatospora</taxon>
    </lineage>
</organism>
<evidence type="ECO:0000256" key="1">
    <source>
        <dbReference type="SAM" id="MobiDB-lite"/>
    </source>
</evidence>
<feature type="transmembrane region" description="Helical" evidence="2">
    <location>
        <begin position="140"/>
        <end position="164"/>
    </location>
</feature>
<gene>
    <name evidence="3" type="ORF">Cco03nite_80220</name>
</gene>
<keyword evidence="2" id="KW-0812">Transmembrane</keyword>
<keyword evidence="2" id="KW-1133">Transmembrane helix</keyword>
<dbReference type="SUPFAM" id="SSF52540">
    <property type="entry name" value="P-loop containing nucleoside triphosphate hydrolases"/>
    <property type="match status" value="1"/>
</dbReference>
<evidence type="ECO:0000256" key="2">
    <source>
        <dbReference type="SAM" id="Phobius"/>
    </source>
</evidence>
<dbReference type="AlphaFoldDB" id="A0A8J3KYH3"/>